<dbReference type="STRING" id="1156394.T0R7J4"/>
<dbReference type="InterPro" id="IPR000719">
    <property type="entry name" value="Prot_kinase_dom"/>
</dbReference>
<keyword evidence="1 8" id="KW-0723">Serine/threonine-protein kinase</keyword>
<evidence type="ECO:0000256" key="2">
    <source>
        <dbReference type="ARBA" id="ARBA00022553"/>
    </source>
</evidence>
<dbReference type="SMART" id="SM00220">
    <property type="entry name" value="S_TKc"/>
    <property type="match status" value="1"/>
</dbReference>
<protein>
    <submittedName>
        <fullName evidence="11">AGC protein kinase</fullName>
    </submittedName>
</protein>
<evidence type="ECO:0000259" key="9">
    <source>
        <dbReference type="PROSITE" id="PS50011"/>
    </source>
</evidence>
<dbReference type="RefSeq" id="XP_008603848.1">
    <property type="nucleotide sequence ID" value="XM_008605626.1"/>
</dbReference>
<evidence type="ECO:0000259" key="10">
    <source>
        <dbReference type="PROSITE" id="PS51285"/>
    </source>
</evidence>
<dbReference type="Gene3D" id="3.30.200.20">
    <property type="entry name" value="Phosphorylase Kinase, domain 1"/>
    <property type="match status" value="1"/>
</dbReference>
<feature type="domain" description="Protein kinase" evidence="9">
    <location>
        <begin position="77"/>
        <end position="337"/>
    </location>
</feature>
<evidence type="ECO:0000313" key="12">
    <source>
        <dbReference type="Proteomes" id="UP000030762"/>
    </source>
</evidence>
<keyword evidence="4 7" id="KW-0547">Nucleotide-binding</keyword>
<dbReference type="OrthoDB" id="63267at2759"/>
<comment type="similarity">
    <text evidence="8">Belongs to the protein kinase superfamily.</text>
</comment>
<dbReference type="Proteomes" id="UP000030762">
    <property type="component" value="Unassembled WGS sequence"/>
</dbReference>
<dbReference type="Pfam" id="PF00069">
    <property type="entry name" value="Pkinase"/>
    <property type="match status" value="1"/>
</dbReference>
<dbReference type="EMBL" id="JH767132">
    <property type="protein sequence ID" value="EQC42425.1"/>
    <property type="molecule type" value="Genomic_DNA"/>
</dbReference>
<dbReference type="Gene3D" id="1.10.510.10">
    <property type="entry name" value="Transferase(Phosphotransferase) domain 1"/>
    <property type="match status" value="1"/>
</dbReference>
<dbReference type="eggNOG" id="KOG0598">
    <property type="taxonomic scope" value="Eukaryota"/>
</dbReference>
<sequence length="412" mass="45236">MGTTASSPGRRRQVMELQSVFTSDGTKRRVVEKVALESEDDVVHVVRHAPRSPSTLSTTSTASSCVHGSNDVSVHDFETIKLIGAGSMGKVLLVRKKATGSLYAMKIVSKAGVSADQIWSERDVLGGTAHMGLVHLHYAFQSQTSLFLVMEYCPGGELATQIQASPFGRFVQPIAMFYAAEIVLALEHLHRHGIAYRDLKPENLLLSADGHVKLVDFGLAKFGILEATRGTKTMCGSFEYLAPEVWKGNNRSGYGTAVDWFALGIVLYEMLTGLPPWYTDEPPTFEQLPSIRAAPLAFPSYVSPSARHLIRNLLVADPSQRLGSGHGAHDIKSHPFFATIDWIALSYGELTAPLDPCEDPACIDEARNFENEFTSVPVDPWEHEDDDDNQATHHSFDRFHGFSFEGPSLFSS</sequence>
<evidence type="ECO:0000256" key="8">
    <source>
        <dbReference type="RuleBase" id="RU000304"/>
    </source>
</evidence>
<evidence type="ECO:0000256" key="1">
    <source>
        <dbReference type="ARBA" id="ARBA00022527"/>
    </source>
</evidence>
<dbReference type="PROSITE" id="PS50011">
    <property type="entry name" value="PROTEIN_KINASE_DOM"/>
    <property type="match status" value="1"/>
</dbReference>
<name>T0R7J4_SAPDV</name>
<dbReference type="InParanoid" id="T0R7J4"/>
<reference evidence="11 12" key="1">
    <citation type="submission" date="2012-04" db="EMBL/GenBank/DDBJ databases">
        <title>The Genome Sequence of Saprolegnia declina VS20.</title>
        <authorList>
            <consortium name="The Broad Institute Genome Sequencing Platform"/>
            <person name="Russ C."/>
            <person name="Nusbaum C."/>
            <person name="Tyler B."/>
            <person name="van West P."/>
            <person name="Dieguez-Uribeondo J."/>
            <person name="de Bruijn I."/>
            <person name="Tripathy S."/>
            <person name="Jiang R."/>
            <person name="Young S.K."/>
            <person name="Zeng Q."/>
            <person name="Gargeya S."/>
            <person name="Fitzgerald M."/>
            <person name="Haas B."/>
            <person name="Abouelleil A."/>
            <person name="Alvarado L."/>
            <person name="Arachchi H.M."/>
            <person name="Berlin A."/>
            <person name="Chapman S.B."/>
            <person name="Goldberg J."/>
            <person name="Griggs A."/>
            <person name="Gujja S."/>
            <person name="Hansen M."/>
            <person name="Howarth C."/>
            <person name="Imamovic A."/>
            <person name="Larimer J."/>
            <person name="McCowen C."/>
            <person name="Montmayeur A."/>
            <person name="Murphy C."/>
            <person name="Neiman D."/>
            <person name="Pearson M."/>
            <person name="Priest M."/>
            <person name="Roberts A."/>
            <person name="Saif S."/>
            <person name="Shea T."/>
            <person name="Sisk P."/>
            <person name="Sykes S."/>
            <person name="Wortman J."/>
            <person name="Nusbaum C."/>
            <person name="Birren B."/>
        </authorList>
    </citation>
    <scope>NUCLEOTIDE SEQUENCE [LARGE SCALE GENOMIC DNA]</scope>
    <source>
        <strain evidence="11 12">VS20</strain>
    </source>
</reference>
<feature type="domain" description="AGC-kinase C-terminal" evidence="10">
    <location>
        <begin position="338"/>
        <end position="412"/>
    </location>
</feature>
<evidence type="ECO:0000256" key="7">
    <source>
        <dbReference type="PROSITE-ProRule" id="PRU10141"/>
    </source>
</evidence>
<dbReference type="PROSITE" id="PS51285">
    <property type="entry name" value="AGC_KINASE_CTER"/>
    <property type="match status" value="1"/>
</dbReference>
<dbReference type="AlphaFoldDB" id="T0R7J4"/>
<evidence type="ECO:0000256" key="6">
    <source>
        <dbReference type="ARBA" id="ARBA00022840"/>
    </source>
</evidence>
<dbReference type="GO" id="GO:0004674">
    <property type="term" value="F:protein serine/threonine kinase activity"/>
    <property type="evidence" value="ECO:0007669"/>
    <property type="project" value="UniProtKB-KW"/>
</dbReference>
<evidence type="ECO:0000256" key="4">
    <source>
        <dbReference type="ARBA" id="ARBA00022741"/>
    </source>
</evidence>
<dbReference type="InterPro" id="IPR045270">
    <property type="entry name" value="STKc_AGC"/>
</dbReference>
<gene>
    <name evidence="11" type="ORF">SDRG_00160</name>
</gene>
<keyword evidence="2" id="KW-0597">Phosphoprotein</keyword>
<dbReference type="InterPro" id="IPR000961">
    <property type="entry name" value="AGC-kinase_C"/>
</dbReference>
<dbReference type="PANTHER" id="PTHR24351">
    <property type="entry name" value="RIBOSOMAL PROTEIN S6 KINASE"/>
    <property type="match status" value="1"/>
</dbReference>
<dbReference type="CDD" id="cd05123">
    <property type="entry name" value="STKc_AGC"/>
    <property type="match status" value="1"/>
</dbReference>
<dbReference type="InterPro" id="IPR011009">
    <property type="entry name" value="Kinase-like_dom_sf"/>
</dbReference>
<keyword evidence="6 7" id="KW-0067">ATP-binding</keyword>
<evidence type="ECO:0000256" key="3">
    <source>
        <dbReference type="ARBA" id="ARBA00022679"/>
    </source>
</evidence>
<keyword evidence="12" id="KW-1185">Reference proteome</keyword>
<dbReference type="OMA" id="MNASAMI"/>
<accession>T0R7J4</accession>
<dbReference type="InterPro" id="IPR017441">
    <property type="entry name" value="Protein_kinase_ATP_BS"/>
</dbReference>
<dbReference type="SUPFAM" id="SSF56112">
    <property type="entry name" value="Protein kinase-like (PK-like)"/>
    <property type="match status" value="1"/>
</dbReference>
<dbReference type="PROSITE" id="PS00107">
    <property type="entry name" value="PROTEIN_KINASE_ATP"/>
    <property type="match status" value="1"/>
</dbReference>
<dbReference type="InterPro" id="IPR008271">
    <property type="entry name" value="Ser/Thr_kinase_AS"/>
</dbReference>
<dbReference type="VEuPathDB" id="FungiDB:SDRG_00160"/>
<evidence type="ECO:0000256" key="5">
    <source>
        <dbReference type="ARBA" id="ARBA00022777"/>
    </source>
</evidence>
<dbReference type="FunFam" id="1.10.510.10:FF:000210">
    <property type="entry name" value="Non-specific serine/threonine protein kinase"/>
    <property type="match status" value="1"/>
</dbReference>
<dbReference type="GO" id="GO:0005524">
    <property type="term" value="F:ATP binding"/>
    <property type="evidence" value="ECO:0007669"/>
    <property type="project" value="UniProtKB-UniRule"/>
</dbReference>
<keyword evidence="3" id="KW-0808">Transferase</keyword>
<evidence type="ECO:0000313" key="11">
    <source>
        <dbReference type="EMBL" id="EQC42425.1"/>
    </source>
</evidence>
<dbReference type="PROSITE" id="PS00108">
    <property type="entry name" value="PROTEIN_KINASE_ST"/>
    <property type="match status" value="1"/>
</dbReference>
<proteinExistence type="inferred from homology"/>
<dbReference type="GeneID" id="19940887"/>
<feature type="binding site" evidence="7">
    <location>
        <position position="106"/>
    </location>
    <ligand>
        <name>ATP</name>
        <dbReference type="ChEBI" id="CHEBI:30616"/>
    </ligand>
</feature>
<organism evidence="11 12">
    <name type="scientific">Saprolegnia diclina (strain VS20)</name>
    <dbReference type="NCBI Taxonomy" id="1156394"/>
    <lineage>
        <taxon>Eukaryota</taxon>
        <taxon>Sar</taxon>
        <taxon>Stramenopiles</taxon>
        <taxon>Oomycota</taxon>
        <taxon>Saprolegniomycetes</taxon>
        <taxon>Saprolegniales</taxon>
        <taxon>Saprolegniaceae</taxon>
        <taxon>Saprolegnia</taxon>
    </lineage>
</organism>
<keyword evidence="5 11" id="KW-0418">Kinase</keyword>